<sequence>MYSLLVLQLLAFVVCYGTVVGAALPITKCKVGDKKCLKESAQAFLPTFALGMPEYKMHSLDPLTIDKVDADNPNLKFKLTNLKVSGLKDCVVKKLEHDADKSKIFLNLLCNVGIEGHYDMKGQIIILPMEGNGKIEADIKKILIKVEANLSEIEKGGTKYWNIKSWDHSFELKDKSMIQFENLFNGNKDLAKAAEDVMKESGNDVIQEVGPPVIKSIASKVVECAQRFFHAVPLNDLVLQ</sequence>
<dbReference type="SMART" id="SM00700">
    <property type="entry name" value="JHBP"/>
    <property type="match status" value="1"/>
</dbReference>
<name>A0A5E4QAE5_9NEOP</name>
<reference evidence="5 6" key="1">
    <citation type="submission" date="2017-07" db="EMBL/GenBank/DDBJ databases">
        <authorList>
            <person name="Talla V."/>
            <person name="Backstrom N."/>
        </authorList>
    </citation>
    <scope>NUCLEOTIDE SEQUENCE [LARGE SCALE GENOMIC DNA]</scope>
</reference>
<dbReference type="Pfam" id="PF06585">
    <property type="entry name" value="JHBP"/>
    <property type="match status" value="1"/>
</dbReference>
<dbReference type="PANTHER" id="PTHR11008:SF32">
    <property type="entry name" value="CIRCADIAN CLOCK-CONTROLLED PROTEIN DAYWAKE-RELATED"/>
    <property type="match status" value="1"/>
</dbReference>
<feature type="chain" id="PRO_5022935655" evidence="4">
    <location>
        <begin position="22"/>
        <end position="240"/>
    </location>
</feature>
<comment type="similarity">
    <text evidence="3">Belongs to the TO family.</text>
</comment>
<evidence type="ECO:0000256" key="3">
    <source>
        <dbReference type="ARBA" id="ARBA00060902"/>
    </source>
</evidence>
<gene>
    <name evidence="5" type="ORF">LSINAPIS_LOCUS6131</name>
</gene>
<dbReference type="InterPro" id="IPR038606">
    <property type="entry name" value="To_sf"/>
</dbReference>
<keyword evidence="6" id="KW-1185">Reference proteome</keyword>
<keyword evidence="1 4" id="KW-0732">Signal</keyword>
<dbReference type="InterPro" id="IPR010562">
    <property type="entry name" value="Haemolymph_juvenile_hormone-bd"/>
</dbReference>
<dbReference type="FunFam" id="3.15.10.30:FF:000001">
    <property type="entry name" value="Takeout-like protein 1"/>
    <property type="match status" value="1"/>
</dbReference>
<evidence type="ECO:0000256" key="1">
    <source>
        <dbReference type="ARBA" id="ARBA00022729"/>
    </source>
</evidence>
<dbReference type="Gene3D" id="3.15.10.30">
    <property type="entry name" value="Haemolymph juvenile hormone binding protein"/>
    <property type="match status" value="1"/>
</dbReference>
<evidence type="ECO:0000313" key="5">
    <source>
        <dbReference type="EMBL" id="VVC94110.1"/>
    </source>
</evidence>
<dbReference type="Proteomes" id="UP000324832">
    <property type="component" value="Unassembled WGS sequence"/>
</dbReference>
<evidence type="ECO:0000313" key="6">
    <source>
        <dbReference type="Proteomes" id="UP000324832"/>
    </source>
</evidence>
<protein>
    <submittedName>
        <fullName evidence="5">Uncharacterized protein</fullName>
    </submittedName>
</protein>
<feature type="signal peptide" evidence="4">
    <location>
        <begin position="1"/>
        <end position="21"/>
    </location>
</feature>
<evidence type="ECO:0000256" key="2">
    <source>
        <dbReference type="ARBA" id="ARBA00023108"/>
    </source>
</evidence>
<accession>A0A5E4QAE5</accession>
<dbReference type="GO" id="GO:0007623">
    <property type="term" value="P:circadian rhythm"/>
    <property type="evidence" value="ECO:0007669"/>
    <property type="project" value="UniProtKB-ARBA"/>
</dbReference>
<proteinExistence type="inferred from homology"/>
<evidence type="ECO:0000256" key="4">
    <source>
        <dbReference type="SAM" id="SignalP"/>
    </source>
</evidence>
<organism evidence="5 6">
    <name type="scientific">Leptidea sinapis</name>
    <dbReference type="NCBI Taxonomy" id="189913"/>
    <lineage>
        <taxon>Eukaryota</taxon>
        <taxon>Metazoa</taxon>
        <taxon>Ecdysozoa</taxon>
        <taxon>Arthropoda</taxon>
        <taxon>Hexapoda</taxon>
        <taxon>Insecta</taxon>
        <taxon>Pterygota</taxon>
        <taxon>Neoptera</taxon>
        <taxon>Endopterygota</taxon>
        <taxon>Lepidoptera</taxon>
        <taxon>Glossata</taxon>
        <taxon>Ditrysia</taxon>
        <taxon>Papilionoidea</taxon>
        <taxon>Pieridae</taxon>
        <taxon>Dismorphiinae</taxon>
        <taxon>Leptidea</taxon>
    </lineage>
</organism>
<dbReference type="GO" id="GO:0005615">
    <property type="term" value="C:extracellular space"/>
    <property type="evidence" value="ECO:0007669"/>
    <property type="project" value="TreeGrafter"/>
</dbReference>
<dbReference type="EMBL" id="FZQP02001881">
    <property type="protein sequence ID" value="VVC94110.1"/>
    <property type="molecule type" value="Genomic_DNA"/>
</dbReference>
<dbReference type="PANTHER" id="PTHR11008">
    <property type="entry name" value="PROTEIN TAKEOUT-LIKE PROTEIN"/>
    <property type="match status" value="1"/>
</dbReference>
<keyword evidence="2" id="KW-0090">Biological rhythms</keyword>
<dbReference type="AlphaFoldDB" id="A0A5E4QAE5"/>